<organism evidence="2 3">
    <name type="scientific">Maledivibacter halophilus</name>
    <dbReference type="NCBI Taxonomy" id="36842"/>
    <lineage>
        <taxon>Bacteria</taxon>
        <taxon>Bacillati</taxon>
        <taxon>Bacillota</taxon>
        <taxon>Clostridia</taxon>
        <taxon>Peptostreptococcales</taxon>
        <taxon>Caminicellaceae</taxon>
        <taxon>Maledivibacter</taxon>
    </lineage>
</organism>
<evidence type="ECO:0000259" key="1">
    <source>
        <dbReference type="Pfam" id="PF12146"/>
    </source>
</evidence>
<dbReference type="Gene3D" id="3.40.50.1820">
    <property type="entry name" value="alpha/beta hydrolase"/>
    <property type="match status" value="1"/>
</dbReference>
<dbReference type="InterPro" id="IPR029058">
    <property type="entry name" value="AB_hydrolase_fold"/>
</dbReference>
<gene>
    <name evidence="2" type="ORF">SAMN02194393_04551</name>
</gene>
<proteinExistence type="predicted"/>
<evidence type="ECO:0000313" key="3">
    <source>
        <dbReference type="Proteomes" id="UP000190285"/>
    </source>
</evidence>
<feature type="domain" description="Serine aminopeptidase S33" evidence="1">
    <location>
        <begin position="28"/>
        <end position="79"/>
    </location>
</feature>
<dbReference type="STRING" id="36842.SAMN02194393_04551"/>
<name>A0A1T5MEE4_9FIRM</name>
<dbReference type="Proteomes" id="UP000190285">
    <property type="component" value="Unassembled WGS sequence"/>
</dbReference>
<dbReference type="EMBL" id="FUZT01000014">
    <property type="protein sequence ID" value="SKC86453.1"/>
    <property type="molecule type" value="Genomic_DNA"/>
</dbReference>
<sequence>MELLESTDGSIESSDSTKLYYVKDIFNKPKAIIVIVHGFGEQLGRYKCEKNRFIEYGCCVDRFDNRRHGRSGGEKGYINTSR</sequence>
<reference evidence="2 3" key="1">
    <citation type="submission" date="2017-02" db="EMBL/GenBank/DDBJ databases">
        <authorList>
            <person name="Peterson S.W."/>
        </authorList>
    </citation>
    <scope>NUCLEOTIDE SEQUENCE [LARGE SCALE GENOMIC DNA]</scope>
    <source>
        <strain evidence="2 3">M1</strain>
    </source>
</reference>
<keyword evidence="3" id="KW-1185">Reference proteome</keyword>
<dbReference type="SUPFAM" id="SSF53474">
    <property type="entry name" value="alpha/beta-Hydrolases"/>
    <property type="match status" value="1"/>
</dbReference>
<dbReference type="RefSeq" id="WP_079494940.1">
    <property type="nucleotide sequence ID" value="NZ_FUZT01000014.1"/>
</dbReference>
<dbReference type="AlphaFoldDB" id="A0A1T5MEE4"/>
<evidence type="ECO:0000313" key="2">
    <source>
        <dbReference type="EMBL" id="SKC86453.1"/>
    </source>
</evidence>
<dbReference type="Pfam" id="PF12146">
    <property type="entry name" value="Hydrolase_4"/>
    <property type="match status" value="1"/>
</dbReference>
<accession>A0A1T5MEE4</accession>
<dbReference type="OrthoDB" id="9806902at2"/>
<dbReference type="InterPro" id="IPR022742">
    <property type="entry name" value="Hydrolase_4"/>
</dbReference>
<protein>
    <submittedName>
        <fullName evidence="2">Lysophospholipase</fullName>
    </submittedName>
</protein>